<keyword evidence="2" id="KW-1185">Reference proteome</keyword>
<accession>A0A6G1DKI8</accession>
<proteinExistence type="predicted"/>
<gene>
    <name evidence="1" type="ORF">E2562_019491</name>
</gene>
<organism evidence="1 2">
    <name type="scientific">Oryza meyeriana var. granulata</name>
    <dbReference type="NCBI Taxonomy" id="110450"/>
    <lineage>
        <taxon>Eukaryota</taxon>
        <taxon>Viridiplantae</taxon>
        <taxon>Streptophyta</taxon>
        <taxon>Embryophyta</taxon>
        <taxon>Tracheophyta</taxon>
        <taxon>Spermatophyta</taxon>
        <taxon>Magnoliopsida</taxon>
        <taxon>Liliopsida</taxon>
        <taxon>Poales</taxon>
        <taxon>Poaceae</taxon>
        <taxon>BOP clade</taxon>
        <taxon>Oryzoideae</taxon>
        <taxon>Oryzeae</taxon>
        <taxon>Oryzinae</taxon>
        <taxon>Oryza</taxon>
        <taxon>Oryza meyeriana</taxon>
    </lineage>
</organism>
<evidence type="ECO:0000313" key="2">
    <source>
        <dbReference type="Proteomes" id="UP000479710"/>
    </source>
</evidence>
<name>A0A6G1DKI8_9ORYZ</name>
<evidence type="ECO:0000313" key="1">
    <source>
        <dbReference type="EMBL" id="KAF0912921.1"/>
    </source>
</evidence>
<reference evidence="1 2" key="1">
    <citation type="submission" date="2019-11" db="EMBL/GenBank/DDBJ databases">
        <title>Whole genome sequence of Oryza granulata.</title>
        <authorList>
            <person name="Li W."/>
        </authorList>
    </citation>
    <scope>NUCLEOTIDE SEQUENCE [LARGE SCALE GENOMIC DNA]</scope>
    <source>
        <strain evidence="2">cv. Menghai</strain>
        <tissue evidence="1">Leaf</tissue>
    </source>
</reference>
<dbReference type="Proteomes" id="UP000479710">
    <property type="component" value="Unassembled WGS sequence"/>
</dbReference>
<dbReference type="AlphaFoldDB" id="A0A6G1DKI8"/>
<sequence length="81" mass="8939">MVRGRERWPDDEGKGEAAPWIRCNTASRRGREAMRCGCGAERHATRRGGEVTGWCGHGGEVARMLRPSSTVAVMVGGWIWI</sequence>
<dbReference type="EMBL" id="SPHZ02000006">
    <property type="protein sequence ID" value="KAF0912921.1"/>
    <property type="molecule type" value="Genomic_DNA"/>
</dbReference>
<protein>
    <submittedName>
        <fullName evidence="1">Uncharacterized protein</fullName>
    </submittedName>
</protein>
<comment type="caution">
    <text evidence="1">The sequence shown here is derived from an EMBL/GenBank/DDBJ whole genome shotgun (WGS) entry which is preliminary data.</text>
</comment>